<dbReference type="EMBL" id="JADIXG010000001">
    <property type="protein sequence ID" value="MBF1968367.1"/>
    <property type="molecule type" value="Genomic_DNA"/>
</dbReference>
<evidence type="ECO:0000256" key="1">
    <source>
        <dbReference type="SAM" id="SignalP"/>
    </source>
</evidence>
<evidence type="ECO:0000259" key="2">
    <source>
        <dbReference type="Pfam" id="PF24316"/>
    </source>
</evidence>
<reference evidence="3 4" key="1">
    <citation type="submission" date="2020-10" db="EMBL/GenBank/DDBJ databases">
        <title>Genomic surveiliance of eskapee pathogens from blood stream infections in KZN.</title>
        <authorList>
            <person name="Hetsa B.A."/>
            <person name="Amoako D.G."/>
            <person name="Akebe A.L.K."/>
            <person name="Essack S."/>
        </authorList>
    </citation>
    <scope>NUCLEOTIDE SEQUENCE [LARGE SCALE GENOMIC DNA]</scope>
    <source>
        <strain evidence="3 4">E6</strain>
    </source>
</reference>
<feature type="chain" id="PRO_5044785674" description="Tli3-like domain-containing protein" evidence="1">
    <location>
        <begin position="22"/>
        <end position="239"/>
    </location>
</feature>
<dbReference type="Proteomes" id="UP000662438">
    <property type="component" value="Unassembled WGS sequence"/>
</dbReference>
<dbReference type="AlphaFoldDB" id="A0ABD4JRC8"/>
<feature type="signal peptide" evidence="1">
    <location>
        <begin position="1"/>
        <end position="21"/>
    </location>
</feature>
<evidence type="ECO:0000313" key="3">
    <source>
        <dbReference type="EMBL" id="MBF1968367.1"/>
    </source>
</evidence>
<accession>A0ABD4JRC8</accession>
<comment type="caution">
    <text evidence="3">The sequence shown here is derived from an EMBL/GenBank/DDBJ whole genome shotgun (WGS) entry which is preliminary data.</text>
</comment>
<sequence length="239" mass="26727">MKILCMALSAALAVVATGCQAKEPPTQVIYRFDDHRYLELKGWGCEGELWFSDTKHGIHSQIASQFYRIFTKRFVHPSKHYLAIPWWGNVTGGFSVSKDYGKTWERGGASMSPGSNEPDGSNAPYYDDVISFTVVNDQGFLLTKHRLYMSSKPFEDPRILPGGPGIAYTVDDGMGNKVSGKLEPRSPGWAWGMVYMTKQGLEGSTQQLKTNWQNLPDSVPEVKGYTGWDHMRCDMDAGR</sequence>
<keyword evidence="1" id="KW-0732">Signal</keyword>
<dbReference type="PROSITE" id="PS51257">
    <property type="entry name" value="PROKAR_LIPOPROTEIN"/>
    <property type="match status" value="1"/>
</dbReference>
<feature type="domain" description="Tli3-like" evidence="2">
    <location>
        <begin position="23"/>
        <end position="127"/>
    </location>
</feature>
<dbReference type="RefSeq" id="WP_194303693.1">
    <property type="nucleotide sequence ID" value="NZ_JADIXG010000001.1"/>
</dbReference>
<organism evidence="3 4">
    <name type="scientific">Enterobacter hormaechei</name>
    <dbReference type="NCBI Taxonomy" id="158836"/>
    <lineage>
        <taxon>Bacteria</taxon>
        <taxon>Pseudomonadati</taxon>
        <taxon>Pseudomonadota</taxon>
        <taxon>Gammaproteobacteria</taxon>
        <taxon>Enterobacterales</taxon>
        <taxon>Enterobacteriaceae</taxon>
        <taxon>Enterobacter</taxon>
        <taxon>Enterobacter cloacae complex</taxon>
    </lineage>
</organism>
<proteinExistence type="predicted"/>
<dbReference type="InterPro" id="IPR057562">
    <property type="entry name" value="Tli3-like_dom"/>
</dbReference>
<gene>
    <name evidence="3" type="ORF">ISX34_00530</name>
</gene>
<dbReference type="Pfam" id="PF24316">
    <property type="entry name" value="Tli3"/>
    <property type="match status" value="1"/>
</dbReference>
<evidence type="ECO:0000313" key="4">
    <source>
        <dbReference type="Proteomes" id="UP000662438"/>
    </source>
</evidence>
<name>A0ABD4JRC8_9ENTR</name>
<protein>
    <recommendedName>
        <fullName evidence="2">Tli3-like domain-containing protein</fullName>
    </recommendedName>
</protein>